<dbReference type="AlphaFoldDB" id="A0A1I0BQ85"/>
<dbReference type="Pfam" id="PF13377">
    <property type="entry name" value="Peripla_BP_3"/>
    <property type="match status" value="1"/>
</dbReference>
<evidence type="ECO:0000256" key="2">
    <source>
        <dbReference type="ARBA" id="ARBA00023015"/>
    </source>
</evidence>
<evidence type="ECO:0000256" key="1">
    <source>
        <dbReference type="ARBA" id="ARBA00022491"/>
    </source>
</evidence>
<dbReference type="PRINTS" id="PR00035">
    <property type="entry name" value="HTHGNTR"/>
</dbReference>
<keyword evidence="7" id="KW-1185">Reference proteome</keyword>
<dbReference type="SMART" id="SM00345">
    <property type="entry name" value="HTH_GNTR"/>
    <property type="match status" value="1"/>
</dbReference>
<dbReference type="GO" id="GO:0000976">
    <property type="term" value="F:transcription cis-regulatory region binding"/>
    <property type="evidence" value="ECO:0007669"/>
    <property type="project" value="TreeGrafter"/>
</dbReference>
<dbReference type="InterPro" id="IPR046335">
    <property type="entry name" value="LacI/GalR-like_sensor"/>
</dbReference>
<organism evidence="6 7">
    <name type="scientific">Enterocloster lavalensis</name>
    <dbReference type="NCBI Taxonomy" id="460384"/>
    <lineage>
        <taxon>Bacteria</taxon>
        <taxon>Bacillati</taxon>
        <taxon>Bacillota</taxon>
        <taxon>Clostridia</taxon>
        <taxon>Lachnospirales</taxon>
        <taxon>Lachnospiraceae</taxon>
        <taxon>Enterocloster</taxon>
    </lineage>
</organism>
<dbReference type="Proteomes" id="UP000198508">
    <property type="component" value="Unassembled WGS sequence"/>
</dbReference>
<accession>A0A1I0BQ85</accession>
<dbReference type="PANTHER" id="PTHR30146">
    <property type="entry name" value="LACI-RELATED TRANSCRIPTIONAL REPRESSOR"/>
    <property type="match status" value="1"/>
</dbReference>
<dbReference type="EMBL" id="FOIM01000002">
    <property type="protein sequence ID" value="SET09166.1"/>
    <property type="molecule type" value="Genomic_DNA"/>
</dbReference>
<dbReference type="Gene3D" id="3.40.50.2300">
    <property type="match status" value="2"/>
</dbReference>
<reference evidence="7" key="1">
    <citation type="submission" date="2016-10" db="EMBL/GenBank/DDBJ databases">
        <authorList>
            <person name="Varghese N."/>
            <person name="Submissions S."/>
        </authorList>
    </citation>
    <scope>NUCLEOTIDE SEQUENCE [LARGE SCALE GENOMIC DNA]</scope>
    <source>
        <strain evidence="7">NLAE-zl-G277</strain>
    </source>
</reference>
<feature type="domain" description="HTH gntR-type" evidence="5">
    <location>
        <begin position="7"/>
        <end position="75"/>
    </location>
</feature>
<protein>
    <submittedName>
        <fullName evidence="6">Regulatory protein, gntR family</fullName>
    </submittedName>
</protein>
<dbReference type="InterPro" id="IPR000524">
    <property type="entry name" value="Tscrpt_reg_HTH_GntR"/>
</dbReference>
<dbReference type="PROSITE" id="PS50949">
    <property type="entry name" value="HTH_GNTR"/>
    <property type="match status" value="1"/>
</dbReference>
<evidence type="ECO:0000259" key="5">
    <source>
        <dbReference type="PROSITE" id="PS50949"/>
    </source>
</evidence>
<dbReference type="GO" id="GO:0003700">
    <property type="term" value="F:DNA-binding transcription factor activity"/>
    <property type="evidence" value="ECO:0007669"/>
    <property type="project" value="InterPro"/>
</dbReference>
<dbReference type="InterPro" id="IPR036390">
    <property type="entry name" value="WH_DNA-bd_sf"/>
</dbReference>
<evidence type="ECO:0000256" key="3">
    <source>
        <dbReference type="ARBA" id="ARBA00023125"/>
    </source>
</evidence>
<dbReference type="PANTHER" id="PTHR30146:SF148">
    <property type="entry name" value="HTH-TYPE TRANSCRIPTIONAL REPRESSOR PURR-RELATED"/>
    <property type="match status" value="1"/>
</dbReference>
<keyword evidence="2" id="KW-0805">Transcription regulation</keyword>
<dbReference type="SUPFAM" id="SSF53822">
    <property type="entry name" value="Periplasmic binding protein-like I"/>
    <property type="match status" value="1"/>
</dbReference>
<keyword evidence="4" id="KW-0804">Transcription</keyword>
<proteinExistence type="predicted"/>
<dbReference type="CDD" id="cd06267">
    <property type="entry name" value="PBP1_LacI_sugar_binding-like"/>
    <property type="match status" value="1"/>
</dbReference>
<dbReference type="Gene3D" id="1.10.10.10">
    <property type="entry name" value="Winged helix-like DNA-binding domain superfamily/Winged helix DNA-binding domain"/>
    <property type="match status" value="1"/>
</dbReference>
<dbReference type="RefSeq" id="WP_092360708.1">
    <property type="nucleotide sequence ID" value="NZ_CABJCG010000001.1"/>
</dbReference>
<dbReference type="SUPFAM" id="SSF46785">
    <property type="entry name" value="Winged helix' DNA-binding domain"/>
    <property type="match status" value="1"/>
</dbReference>
<sequence>MEISGRKYLYDVVYGALRQEILEGKIECGMLLPSEREISLRFNVERATVRKALQLLVDDKLVEKKPGVGTKVTFKKRVETLSTSTEHKRVIGFFMSDDSQSGLSITQPFYAELFYQLEQECKKKDYQLIYVSISEETDIIELLNSQDFCSVIFVSLVDSGLIEQAKLSKIPMIIINNAFDGVVSISYDNVSGAYQMMKYLYHMGHRDIAIISASEKYYSTKEKLEGCYRAAKELGLKLKKNNIVYSEHWDYQNGYSCTRDLLMERDKKDYPTAIFAFNDFMAIGVIQALKDLSLRVPEDISVAGFDNIEMLKYMERDLTTMDADIGLLARMLINDNIQQLIKAPESGMQIITPVKLVKGSTVKKIEWRTAITKAI</sequence>
<dbReference type="CDD" id="cd07377">
    <property type="entry name" value="WHTH_GntR"/>
    <property type="match status" value="1"/>
</dbReference>
<evidence type="ECO:0000313" key="7">
    <source>
        <dbReference type="Proteomes" id="UP000198508"/>
    </source>
</evidence>
<dbReference type="GeneID" id="93278855"/>
<keyword evidence="3" id="KW-0238">DNA-binding</keyword>
<keyword evidence="1" id="KW-0678">Repressor</keyword>
<dbReference type="InterPro" id="IPR028082">
    <property type="entry name" value="Peripla_BP_I"/>
</dbReference>
<evidence type="ECO:0000313" key="6">
    <source>
        <dbReference type="EMBL" id="SET09166.1"/>
    </source>
</evidence>
<dbReference type="InterPro" id="IPR036388">
    <property type="entry name" value="WH-like_DNA-bd_sf"/>
</dbReference>
<name>A0A1I0BQ85_9FIRM</name>
<gene>
    <name evidence="6" type="ORF">SAMN05216313_10279</name>
</gene>
<dbReference type="STRING" id="460384.SAMN05216313_10279"/>
<dbReference type="Pfam" id="PF00392">
    <property type="entry name" value="GntR"/>
    <property type="match status" value="1"/>
</dbReference>
<evidence type="ECO:0000256" key="4">
    <source>
        <dbReference type="ARBA" id="ARBA00023163"/>
    </source>
</evidence>